<dbReference type="Pfam" id="PF13620">
    <property type="entry name" value="CarboxypepD_reg"/>
    <property type="match status" value="3"/>
</dbReference>
<dbReference type="PANTHER" id="PTHR34978:SF3">
    <property type="entry name" value="SLR0241 PROTEIN"/>
    <property type="match status" value="1"/>
</dbReference>
<dbReference type="InterPro" id="IPR008969">
    <property type="entry name" value="CarboxyPept-like_regulatory"/>
</dbReference>
<dbReference type="EMBL" id="LR593886">
    <property type="protein sequence ID" value="VTR94212.1"/>
    <property type="molecule type" value="Genomic_DNA"/>
</dbReference>
<evidence type="ECO:0000313" key="4">
    <source>
        <dbReference type="EMBL" id="VTR94212.1"/>
    </source>
</evidence>
<feature type="region of interest" description="Disordered" evidence="1">
    <location>
        <begin position="369"/>
        <end position="389"/>
    </location>
</feature>
<keyword evidence="2" id="KW-0472">Membrane</keyword>
<dbReference type="Pfam" id="PF05569">
    <property type="entry name" value="Peptidase_M56"/>
    <property type="match status" value="1"/>
</dbReference>
<sequence>MTALARLYPGDPALAVAATVALAVALLVTVAAVAEGVFARHRPALRSTIWRVALLGVILAPAAAAVRPHWPWHVAVLPALSAEPPVLPAEPVPLPSEPVPVVVQPPVSTAPLELPAAAPPAWSVEPEPPVADPWHVLGGAAVVVWAAGAAFGLLRLVVGMWRLRGLHRRSAPLGAEWAEVVEDVARSLGTSRAIDVRLSPDVYSPVVAGALAPTVYLPATLAACCDARQVRDVLLHECAHVVRRDPLVRLVQCLAAAVYWPHPAVYALNRRLDLACEDACDNAALAGTDPADYAETLLAVTRFCYPVPHTHEYLTMVPKRTSLEARVGRLLGGQRDPVTRTPTRQRAGLMAVLALALLAIPSAEWRAAADATDGTPAERPRPDEPVEPSKLREITGRVVGADGKPVAGADVRLRAADDTSVPYRTLRVASDAAGRYVFRDVRPGAYRLWALAGDTASRDKLGRAEAVTVPVGGGASPPDLRMRPGVALRVRVVSDADGKPLVGARVRLTWTDTERDHLTGAGGDVQLQALTRETWTVEAGAKRHGGVTLAVDLSNGRDAAVELRLPPGSAVAGVVHGPDGKPVPGVGLSAFRATSEGGQLAYTESDANGRYRLDYLPLGDLQLYVGKRGYVREYKPFRLTAAADPVPLDVAVTPRPHGGAARMTVTDAAGKPVPGAVARNHGRFSDDVRIATAGADGVLLLDDVFEELAGHEAVVRAKGFAPRVVRFQPGPKATPAEVAVRLDPGHAVRGRVVDTAGKPVKGAYVRSGRGGLLGDTGCEERTDRDGHFAFDSLPADPTFSVSAEGYSELAGQKFPLDGRDRVVVTLKPAAAVRGRVLDAGTGKPIPDFTVSLTFSPDRRPTDPITGILGSLTDPGQTFAAADGRFAVSPLAAGMPFQATVTAAGYRRGVVRRVEARPGGEGGEAEIRLKREDPASLLEVGGKLLDHTGRGVAGVEVRLIATEGQRPRDSAFPFNWEMVETGQIGQVAEVLQFQRATTGPGGEFRFRGVPPGDELELVHWGGGTPPGRLRGLENRAAAERTALAVRTPAPASVRGTIDRAAYPDIGRVLLSGNDRFLTLKLAADGKSFSAEGLAAGQYEVQVYGTSRRVGDRGASTSDVIARRPVTLIAGEATGADVGEAERQK</sequence>
<dbReference type="InterPro" id="IPR008756">
    <property type="entry name" value="Peptidase_M56"/>
</dbReference>
<protein>
    <recommendedName>
        <fullName evidence="3">Peptidase M56 domain-containing protein</fullName>
    </recommendedName>
</protein>
<feature type="transmembrane region" description="Helical" evidence="2">
    <location>
        <begin position="347"/>
        <end position="365"/>
    </location>
</feature>
<feature type="transmembrane region" description="Helical" evidence="2">
    <location>
        <begin position="134"/>
        <end position="158"/>
    </location>
</feature>
<dbReference type="PANTHER" id="PTHR34978">
    <property type="entry name" value="POSSIBLE SENSOR-TRANSDUCER PROTEIN BLAR"/>
    <property type="match status" value="1"/>
</dbReference>
<keyword evidence="5" id="KW-1185">Reference proteome</keyword>
<name>A0A6P2D435_9BACT</name>
<dbReference type="GO" id="GO:0030246">
    <property type="term" value="F:carbohydrate binding"/>
    <property type="evidence" value="ECO:0007669"/>
    <property type="project" value="InterPro"/>
</dbReference>
<keyword evidence="2" id="KW-0812">Transmembrane</keyword>
<evidence type="ECO:0000313" key="5">
    <source>
        <dbReference type="Proteomes" id="UP000464178"/>
    </source>
</evidence>
<dbReference type="InterPro" id="IPR052173">
    <property type="entry name" value="Beta-lactam_resp_regulator"/>
</dbReference>
<feature type="domain" description="Peptidase M56" evidence="3">
    <location>
        <begin position="122"/>
        <end position="302"/>
    </location>
</feature>
<dbReference type="AlphaFoldDB" id="A0A6P2D435"/>
<dbReference type="InterPro" id="IPR013784">
    <property type="entry name" value="Carb-bd-like_fold"/>
</dbReference>
<proteinExistence type="predicted"/>
<feature type="compositionally biased region" description="Basic and acidic residues" evidence="1">
    <location>
        <begin position="376"/>
        <end position="389"/>
    </location>
</feature>
<organism evidence="4 5">
    <name type="scientific">Gemmata massiliana</name>
    <dbReference type="NCBI Taxonomy" id="1210884"/>
    <lineage>
        <taxon>Bacteria</taxon>
        <taxon>Pseudomonadati</taxon>
        <taxon>Planctomycetota</taxon>
        <taxon>Planctomycetia</taxon>
        <taxon>Gemmatales</taxon>
        <taxon>Gemmataceae</taxon>
        <taxon>Gemmata</taxon>
    </lineage>
</organism>
<reference evidence="4 5" key="1">
    <citation type="submission" date="2019-05" db="EMBL/GenBank/DDBJ databases">
        <authorList>
            <consortium name="Science for Life Laboratories"/>
        </authorList>
    </citation>
    <scope>NUCLEOTIDE SEQUENCE [LARGE SCALE GENOMIC DNA]</scope>
    <source>
        <strain evidence="4">Soil9</strain>
    </source>
</reference>
<evidence type="ECO:0000256" key="2">
    <source>
        <dbReference type="SAM" id="Phobius"/>
    </source>
</evidence>
<dbReference type="Gene3D" id="2.60.40.1120">
    <property type="entry name" value="Carboxypeptidase-like, regulatory domain"/>
    <property type="match status" value="4"/>
</dbReference>
<dbReference type="SUPFAM" id="SSF49452">
    <property type="entry name" value="Starch-binding domain-like"/>
    <property type="match status" value="1"/>
</dbReference>
<feature type="transmembrane region" description="Helical" evidence="2">
    <location>
        <begin position="49"/>
        <end position="70"/>
    </location>
</feature>
<accession>A0A6P2D435</accession>
<dbReference type="CDD" id="cd07341">
    <property type="entry name" value="M56_BlaR1_MecR1_like"/>
    <property type="match status" value="1"/>
</dbReference>
<evidence type="ECO:0000256" key="1">
    <source>
        <dbReference type="SAM" id="MobiDB-lite"/>
    </source>
</evidence>
<keyword evidence="2" id="KW-1133">Transmembrane helix</keyword>
<dbReference type="SUPFAM" id="SSF49464">
    <property type="entry name" value="Carboxypeptidase regulatory domain-like"/>
    <property type="match status" value="3"/>
</dbReference>
<dbReference type="KEGG" id="gms:SOIL9_35020"/>
<dbReference type="Proteomes" id="UP000464178">
    <property type="component" value="Chromosome"/>
</dbReference>
<dbReference type="RefSeq" id="WP_162668794.1">
    <property type="nucleotide sequence ID" value="NZ_LR593886.1"/>
</dbReference>
<gene>
    <name evidence="4" type="ORF">SOIL9_35020</name>
</gene>
<evidence type="ECO:0000259" key="3">
    <source>
        <dbReference type="Pfam" id="PF05569"/>
    </source>
</evidence>
<feature type="transmembrane region" description="Helical" evidence="2">
    <location>
        <begin position="12"/>
        <end position="37"/>
    </location>
</feature>